<keyword evidence="2" id="KW-1185">Reference proteome</keyword>
<protein>
    <submittedName>
        <fullName evidence="3">RNA 3'-terminal phosphate cyclase-like protein</fullName>
    </submittedName>
</protein>
<dbReference type="AlphaFoldDB" id="A0A6P7TQD4"/>
<dbReference type="Gene3D" id="3.30.360.20">
    <property type="entry name" value="RNA 3'-terminal phosphate cyclase, insert domain"/>
    <property type="match status" value="1"/>
</dbReference>
<organism evidence="2 3">
    <name type="scientific">Octopus sinensis</name>
    <name type="common">East Asian common octopus</name>
    <dbReference type="NCBI Taxonomy" id="2607531"/>
    <lineage>
        <taxon>Eukaryota</taxon>
        <taxon>Metazoa</taxon>
        <taxon>Spiralia</taxon>
        <taxon>Lophotrochozoa</taxon>
        <taxon>Mollusca</taxon>
        <taxon>Cephalopoda</taxon>
        <taxon>Coleoidea</taxon>
        <taxon>Octopodiformes</taxon>
        <taxon>Octopoda</taxon>
        <taxon>Incirrata</taxon>
        <taxon>Octopodidae</taxon>
        <taxon>Octopus</taxon>
    </lineage>
</organism>
<accession>A0A6P7TQD4</accession>
<feature type="domain" description="RNA 3'-terminal phosphate cyclase insert" evidence="1">
    <location>
        <begin position="7"/>
        <end position="51"/>
    </location>
</feature>
<dbReference type="InterPro" id="IPR013792">
    <property type="entry name" value="RNA3'P_cycl/enolpyr_Trfase_a/b"/>
</dbReference>
<sequence>MNVPSHVVWTVRVSPTISNRILYSSRSILNKFIPDIYINTHHTKGDKTRGFKVDVIREKEIQQGGDKLYYTCVGVGYRNASKEAI</sequence>
<dbReference type="Pfam" id="PF05189">
    <property type="entry name" value="RTC_insert"/>
    <property type="match status" value="1"/>
</dbReference>
<dbReference type="Proteomes" id="UP000515154">
    <property type="component" value="Unplaced"/>
</dbReference>
<proteinExistence type="predicted"/>
<dbReference type="InterPro" id="IPR036553">
    <property type="entry name" value="RPTC_insert"/>
</dbReference>
<dbReference type="InterPro" id="IPR013791">
    <property type="entry name" value="RNA3'-term_phos_cycl_insert"/>
</dbReference>
<name>A0A6P7TQD4_9MOLL</name>
<dbReference type="SUPFAM" id="SSF55205">
    <property type="entry name" value="EPT/RTPC-like"/>
    <property type="match status" value="1"/>
</dbReference>
<dbReference type="RefSeq" id="XP_029653948.1">
    <property type="nucleotide sequence ID" value="XM_029798088.1"/>
</dbReference>
<dbReference type="GO" id="GO:0003824">
    <property type="term" value="F:catalytic activity"/>
    <property type="evidence" value="ECO:0007669"/>
    <property type="project" value="InterPro"/>
</dbReference>
<evidence type="ECO:0000313" key="3">
    <source>
        <dbReference type="RefSeq" id="XP_029653948.1"/>
    </source>
</evidence>
<evidence type="ECO:0000313" key="2">
    <source>
        <dbReference type="Proteomes" id="UP000515154"/>
    </source>
</evidence>
<evidence type="ECO:0000259" key="1">
    <source>
        <dbReference type="Pfam" id="PF05189"/>
    </source>
</evidence>
<dbReference type="KEGG" id="osn:115227175"/>
<reference evidence="3" key="1">
    <citation type="submission" date="2025-08" db="UniProtKB">
        <authorList>
            <consortium name="RefSeq"/>
        </authorList>
    </citation>
    <scope>IDENTIFICATION</scope>
</reference>
<gene>
    <name evidence="3" type="primary">LOC115227175</name>
</gene>